<keyword evidence="2" id="KW-0851">Voltage-gated channel</keyword>
<evidence type="ECO:0000313" key="6">
    <source>
        <dbReference type="EMBL" id="MEQ2211438.1"/>
    </source>
</evidence>
<evidence type="ECO:0000256" key="5">
    <source>
        <dbReference type="SAM" id="Phobius"/>
    </source>
</evidence>
<keyword evidence="4" id="KW-0407">Ion channel</keyword>
<accession>A0ABV0RV24</accession>
<evidence type="ECO:0000256" key="1">
    <source>
        <dbReference type="ARBA" id="ARBA00022448"/>
    </source>
</evidence>
<keyword evidence="1" id="KW-0813">Transport</keyword>
<dbReference type="Proteomes" id="UP001434883">
    <property type="component" value="Unassembled WGS sequence"/>
</dbReference>
<dbReference type="InterPro" id="IPR050599">
    <property type="entry name" value="VDCC_alpha-1_subunit"/>
</dbReference>
<name>A0ABV0RV24_9TELE</name>
<sequence>VRVFCHRLINHHIFTNLILVFIMLSSVSLAAEDPIRNFSARNIVSLQSFDKKLLPQLKHI</sequence>
<protein>
    <submittedName>
        <fullName evidence="6">Voltage-dependent L-type calcium channel subunit alpha-1D</fullName>
    </submittedName>
</protein>
<keyword evidence="5" id="KW-0472">Membrane</keyword>
<keyword evidence="7" id="KW-1185">Reference proteome</keyword>
<dbReference type="PANTHER" id="PTHR45628:SF11">
    <property type="entry name" value="VOLTAGE-DEPENDENT L-TYPE CALCIUM CHANNEL SUBUNIT ALPHA-1D"/>
    <property type="match status" value="1"/>
</dbReference>
<gene>
    <name evidence="6" type="primary">CACNA1D_2</name>
    <name evidence="6" type="ORF">XENOCAPTIV_000936</name>
</gene>
<dbReference type="EMBL" id="JAHRIN010058924">
    <property type="protein sequence ID" value="MEQ2211438.1"/>
    <property type="molecule type" value="Genomic_DNA"/>
</dbReference>
<keyword evidence="5" id="KW-1133">Transmembrane helix</keyword>
<feature type="non-terminal residue" evidence="6">
    <location>
        <position position="1"/>
    </location>
</feature>
<keyword evidence="3" id="KW-0406">Ion transport</keyword>
<evidence type="ECO:0000313" key="7">
    <source>
        <dbReference type="Proteomes" id="UP001434883"/>
    </source>
</evidence>
<dbReference type="PANTHER" id="PTHR45628">
    <property type="entry name" value="VOLTAGE-DEPENDENT CALCIUM CHANNEL TYPE A SUBUNIT ALPHA-1"/>
    <property type="match status" value="1"/>
</dbReference>
<evidence type="ECO:0000256" key="2">
    <source>
        <dbReference type="ARBA" id="ARBA00022882"/>
    </source>
</evidence>
<keyword evidence="5" id="KW-0812">Transmembrane</keyword>
<comment type="caution">
    <text evidence="6">The sequence shown here is derived from an EMBL/GenBank/DDBJ whole genome shotgun (WGS) entry which is preliminary data.</text>
</comment>
<reference evidence="6 7" key="1">
    <citation type="submission" date="2021-06" db="EMBL/GenBank/DDBJ databases">
        <authorList>
            <person name="Palmer J.M."/>
        </authorList>
    </citation>
    <scope>NUCLEOTIDE SEQUENCE [LARGE SCALE GENOMIC DNA]</scope>
    <source>
        <strain evidence="6 7">XC_2019</strain>
        <tissue evidence="6">Muscle</tissue>
    </source>
</reference>
<evidence type="ECO:0000256" key="4">
    <source>
        <dbReference type="ARBA" id="ARBA00023303"/>
    </source>
</evidence>
<proteinExistence type="predicted"/>
<evidence type="ECO:0000256" key="3">
    <source>
        <dbReference type="ARBA" id="ARBA00023065"/>
    </source>
</evidence>
<feature type="transmembrane region" description="Helical" evidence="5">
    <location>
        <begin position="12"/>
        <end position="31"/>
    </location>
</feature>
<organism evidence="6 7">
    <name type="scientific">Xenoophorus captivus</name>
    <dbReference type="NCBI Taxonomy" id="1517983"/>
    <lineage>
        <taxon>Eukaryota</taxon>
        <taxon>Metazoa</taxon>
        <taxon>Chordata</taxon>
        <taxon>Craniata</taxon>
        <taxon>Vertebrata</taxon>
        <taxon>Euteleostomi</taxon>
        <taxon>Actinopterygii</taxon>
        <taxon>Neopterygii</taxon>
        <taxon>Teleostei</taxon>
        <taxon>Neoteleostei</taxon>
        <taxon>Acanthomorphata</taxon>
        <taxon>Ovalentaria</taxon>
        <taxon>Atherinomorphae</taxon>
        <taxon>Cyprinodontiformes</taxon>
        <taxon>Goodeidae</taxon>
        <taxon>Xenoophorus</taxon>
    </lineage>
</organism>